<accession>A0A2W4SN38</accession>
<comment type="caution">
    <text evidence="1">The sequence shown here is derived from an EMBL/GenBank/DDBJ whole genome shotgun (WGS) entry which is preliminary data.</text>
</comment>
<dbReference type="Proteomes" id="UP000249396">
    <property type="component" value="Unassembled WGS sequence"/>
</dbReference>
<name>A0A2W4SN38_9GAMM</name>
<dbReference type="AlphaFoldDB" id="A0A2W4SN38"/>
<protein>
    <recommendedName>
        <fullName evidence="3">Transposase</fullName>
    </recommendedName>
</protein>
<dbReference type="EMBL" id="QJPH01000433">
    <property type="protein sequence ID" value="PZN74284.1"/>
    <property type="molecule type" value="Genomic_DNA"/>
</dbReference>
<evidence type="ECO:0008006" key="3">
    <source>
        <dbReference type="Google" id="ProtNLM"/>
    </source>
</evidence>
<evidence type="ECO:0000313" key="1">
    <source>
        <dbReference type="EMBL" id="PZN74284.1"/>
    </source>
</evidence>
<reference evidence="1 2" key="1">
    <citation type="journal article" date="2018" name="Aquat. Microb. Ecol.">
        <title>Gammaproteobacterial methanotrophs dominate.</title>
        <authorList>
            <person name="Rissanen A.J."/>
            <person name="Saarenheimo J."/>
            <person name="Tiirola M."/>
            <person name="Peura S."/>
            <person name="Aalto S.L."/>
            <person name="Karvinen A."/>
            <person name="Nykanen H."/>
        </authorList>
    </citation>
    <scope>NUCLEOTIDE SEQUENCE [LARGE SCALE GENOMIC DNA]</scope>
    <source>
        <strain evidence="1">AMbin10</strain>
    </source>
</reference>
<organism evidence="1 2">
    <name type="scientific">Candidatus Methylumidiphilus alinenensis</name>
    <dbReference type="NCBI Taxonomy" id="2202197"/>
    <lineage>
        <taxon>Bacteria</taxon>
        <taxon>Pseudomonadati</taxon>
        <taxon>Pseudomonadota</taxon>
        <taxon>Gammaproteobacteria</taxon>
        <taxon>Methylococcales</taxon>
        <taxon>Candidatus Methylumidiphilus</taxon>
    </lineage>
</organism>
<sequence length="155" mass="17138">MRFINPKTDLAFKKIFGSDASHEILIDFLDSLLYASRGIIADLEIIIQHARDLTAIPTEFANVAPLRCAFDLANTAQLTQEEEEELEKREIFIHDQRNAIIKAMKQGIEQGIEQGVQAEKIAIARNLLDVLDDATISAKTGMAEEEAASLRGNSG</sequence>
<dbReference type="Pfam" id="PF12784">
    <property type="entry name" value="PDDEXK_2"/>
    <property type="match status" value="1"/>
</dbReference>
<evidence type="ECO:0000313" key="2">
    <source>
        <dbReference type="Proteomes" id="UP000249396"/>
    </source>
</evidence>
<proteinExistence type="predicted"/>
<gene>
    <name evidence="1" type="ORF">DM484_21610</name>
</gene>